<protein>
    <recommendedName>
        <fullName evidence="2">YokE-like PH domain-containing protein</fullName>
    </recommendedName>
</protein>
<evidence type="ECO:0000313" key="1">
    <source>
        <dbReference type="EMBL" id="UQN14245.1"/>
    </source>
</evidence>
<name>A0ABY4MWZ8_9MICO</name>
<reference evidence="1" key="1">
    <citation type="submission" date="2022-05" db="EMBL/GenBank/DDBJ databases">
        <title>Complete genome sequence of toluene-degrading Gulosibacter sediminis strain ACHW.36C.</title>
        <authorList>
            <person name="Wai A.C."/>
            <person name="Lai G.K."/>
            <person name="Griffin S.D."/>
            <person name="Leung F.C."/>
        </authorList>
    </citation>
    <scope>NUCLEOTIDE SEQUENCE [LARGE SCALE GENOMIC DNA]</scope>
    <source>
        <strain evidence="1">ACHW.36C</strain>
    </source>
</reference>
<proteinExistence type="predicted"/>
<dbReference type="EMBL" id="CP097160">
    <property type="protein sequence ID" value="UQN14245.1"/>
    <property type="molecule type" value="Genomic_DNA"/>
</dbReference>
<evidence type="ECO:0008006" key="2">
    <source>
        <dbReference type="Google" id="ProtNLM"/>
    </source>
</evidence>
<gene>
    <name evidence="1" type="ORF">M3M28_09310</name>
</gene>
<sequence>MDIAELHEWLGISLPVSSRTDESHRYQDTLAGVLLAIGSRSFRATATLTESGTKRFDSVVFSATFATNDFLVFADRDLTIDAPSLIEIVRWGAVESIGLNSHVGARGGVASSVTLHFSGNRSSRHIERSTIRSGEGFNELVGFMLDRLR</sequence>
<accession>A0ABY4MWZ8</accession>
<organism evidence="1">
    <name type="scientific">Gulosibacter sediminis</name>
    <dbReference type="NCBI Taxonomy" id="1729695"/>
    <lineage>
        <taxon>Bacteria</taxon>
        <taxon>Bacillati</taxon>
        <taxon>Actinomycetota</taxon>
        <taxon>Actinomycetes</taxon>
        <taxon>Micrococcales</taxon>
        <taxon>Microbacteriaceae</taxon>
        <taxon>Gulosibacter</taxon>
    </lineage>
</organism>